<evidence type="ECO:0000256" key="2">
    <source>
        <dbReference type="ARBA" id="ARBA00022692"/>
    </source>
</evidence>
<protein>
    <submittedName>
        <fullName evidence="8">Cytochrome c biogenesis protein ResB</fullName>
    </submittedName>
</protein>
<evidence type="ECO:0000256" key="1">
    <source>
        <dbReference type="ARBA" id="ARBA00004141"/>
    </source>
</evidence>
<dbReference type="InterPro" id="IPR007816">
    <property type="entry name" value="ResB-like_domain"/>
</dbReference>
<name>A0A9D9NBH6_9BACT</name>
<organism evidence="8 9">
    <name type="scientific">Candidatus Cryptobacteroides faecipullorum</name>
    <dbReference type="NCBI Taxonomy" id="2840764"/>
    <lineage>
        <taxon>Bacteria</taxon>
        <taxon>Pseudomonadati</taxon>
        <taxon>Bacteroidota</taxon>
        <taxon>Bacteroidia</taxon>
        <taxon>Bacteroidales</taxon>
        <taxon>Candidatus Cryptobacteroides</taxon>
    </lineage>
</organism>
<evidence type="ECO:0000259" key="7">
    <source>
        <dbReference type="Pfam" id="PF05140"/>
    </source>
</evidence>
<dbReference type="InterPro" id="IPR023494">
    <property type="entry name" value="Cyt_c_bgen_Ccs1/CcsB/ResB"/>
</dbReference>
<dbReference type="AlphaFoldDB" id="A0A9D9NBH6"/>
<reference evidence="8" key="1">
    <citation type="submission" date="2020-10" db="EMBL/GenBank/DDBJ databases">
        <authorList>
            <person name="Gilroy R."/>
        </authorList>
    </citation>
    <scope>NUCLEOTIDE SEQUENCE</scope>
    <source>
        <strain evidence="8">B1-15692</strain>
    </source>
</reference>
<dbReference type="PANTHER" id="PTHR31566:SF5">
    <property type="entry name" value="RESB-LIKE DOMAIN-CONTAINING PROTEIN"/>
    <property type="match status" value="1"/>
</dbReference>
<feature type="transmembrane region" description="Helical" evidence="6">
    <location>
        <begin position="79"/>
        <end position="97"/>
    </location>
</feature>
<evidence type="ECO:0000256" key="3">
    <source>
        <dbReference type="ARBA" id="ARBA00022748"/>
    </source>
</evidence>
<dbReference type="PANTHER" id="PTHR31566">
    <property type="entry name" value="CYTOCHROME C BIOGENESIS PROTEIN CCS1, CHLOROPLASTIC"/>
    <property type="match status" value="1"/>
</dbReference>
<evidence type="ECO:0000313" key="8">
    <source>
        <dbReference type="EMBL" id="MBO8467386.1"/>
    </source>
</evidence>
<keyword evidence="2 6" id="KW-0812">Transmembrane</keyword>
<dbReference type="Pfam" id="PF05140">
    <property type="entry name" value="ResB"/>
    <property type="match status" value="1"/>
</dbReference>
<evidence type="ECO:0000313" key="9">
    <source>
        <dbReference type="Proteomes" id="UP000823660"/>
    </source>
</evidence>
<feature type="transmembrane region" description="Helical" evidence="6">
    <location>
        <begin position="374"/>
        <end position="396"/>
    </location>
</feature>
<feature type="domain" description="ResB-like" evidence="7">
    <location>
        <begin position="314"/>
        <end position="358"/>
    </location>
</feature>
<feature type="transmembrane region" description="Helical" evidence="6">
    <location>
        <begin position="142"/>
        <end position="161"/>
    </location>
</feature>
<dbReference type="Proteomes" id="UP000823660">
    <property type="component" value="Unassembled WGS sequence"/>
</dbReference>
<dbReference type="GO" id="GO:0017004">
    <property type="term" value="P:cytochrome complex assembly"/>
    <property type="evidence" value="ECO:0007669"/>
    <property type="project" value="UniProtKB-KW"/>
</dbReference>
<comment type="caution">
    <text evidence="8">The sequence shown here is derived from an EMBL/GenBank/DDBJ whole genome shotgun (WGS) entry which is preliminary data.</text>
</comment>
<sequence length="409" mass="44681">MGESLVGVAFRWNYKRAFLRCALLLAAGTTLQLLSGDVPVHFLHHPWSTVLAVNYLYLLVLAFSFSGRSRLLGSLWDDRTCISSLAAVLVLVTLSGFHRITETWPFILVLFYFMTATGIRAVSEISGIRHLRGCHYRHVLRYLARTVVHAGVFLFIFAGIFGGGDKIRCKVVAPAGGAVAMGEDSSGESIPLPFTLTLKEFTIEEYPPKLYVVDTLSGKMSDGFVSADTVGSAGYADGWRLTADTCLFMAGRLPGESGYRAMEHVGAVPAVFVTAVRESDGSSHSGWVSCGSHIFSSETLGLGYGKMVVMPRPEARRFSSEVVIADADGRRREETIEVNRPAMAGAWRIYQAGYDTSRGRWSTVSVMECVRDSWWIVTCVSLWMLLSGTVLFAVSAGSSGPVKKREEGK</sequence>
<evidence type="ECO:0000256" key="5">
    <source>
        <dbReference type="ARBA" id="ARBA00023136"/>
    </source>
</evidence>
<evidence type="ECO:0000256" key="4">
    <source>
        <dbReference type="ARBA" id="ARBA00022989"/>
    </source>
</evidence>
<keyword evidence="4 6" id="KW-1133">Transmembrane helix</keyword>
<gene>
    <name evidence="8" type="ORF">IAB99_06450</name>
</gene>
<proteinExistence type="predicted"/>
<reference evidence="8" key="2">
    <citation type="journal article" date="2021" name="PeerJ">
        <title>Extensive microbial diversity within the chicken gut microbiome revealed by metagenomics and culture.</title>
        <authorList>
            <person name="Gilroy R."/>
            <person name="Ravi A."/>
            <person name="Getino M."/>
            <person name="Pursley I."/>
            <person name="Horton D.L."/>
            <person name="Alikhan N.F."/>
            <person name="Baker D."/>
            <person name="Gharbi K."/>
            <person name="Hall N."/>
            <person name="Watson M."/>
            <person name="Adriaenssens E.M."/>
            <person name="Foster-Nyarko E."/>
            <person name="Jarju S."/>
            <person name="Secka A."/>
            <person name="Antonio M."/>
            <person name="Oren A."/>
            <person name="Chaudhuri R.R."/>
            <person name="La Ragione R."/>
            <person name="Hildebrand F."/>
            <person name="Pallen M.J."/>
        </authorList>
    </citation>
    <scope>NUCLEOTIDE SEQUENCE</scope>
    <source>
        <strain evidence="8">B1-15692</strain>
    </source>
</reference>
<keyword evidence="3" id="KW-0201">Cytochrome c-type biogenesis</keyword>
<keyword evidence="5 6" id="KW-0472">Membrane</keyword>
<accession>A0A9D9NBH6</accession>
<dbReference type="GO" id="GO:0016020">
    <property type="term" value="C:membrane"/>
    <property type="evidence" value="ECO:0007669"/>
    <property type="project" value="UniProtKB-SubCell"/>
</dbReference>
<feature type="transmembrane region" description="Helical" evidence="6">
    <location>
        <begin position="46"/>
        <end position="67"/>
    </location>
</feature>
<dbReference type="EMBL" id="JADIMH010000036">
    <property type="protein sequence ID" value="MBO8467386.1"/>
    <property type="molecule type" value="Genomic_DNA"/>
</dbReference>
<feature type="transmembrane region" description="Helical" evidence="6">
    <location>
        <begin position="103"/>
        <end position="122"/>
    </location>
</feature>
<comment type="subcellular location">
    <subcellularLocation>
        <location evidence="1">Membrane</location>
        <topology evidence="1">Multi-pass membrane protein</topology>
    </subcellularLocation>
</comment>
<evidence type="ECO:0000256" key="6">
    <source>
        <dbReference type="SAM" id="Phobius"/>
    </source>
</evidence>